<dbReference type="Gene3D" id="3.30.565.10">
    <property type="entry name" value="Histidine kinase-like ATPase, C-terminal domain"/>
    <property type="match status" value="1"/>
</dbReference>
<feature type="transmembrane region" description="Helical" evidence="14">
    <location>
        <begin position="175"/>
        <end position="195"/>
    </location>
</feature>
<dbReference type="InterPro" id="IPR003661">
    <property type="entry name" value="HisK_dim/P_dom"/>
</dbReference>
<evidence type="ECO:0000256" key="7">
    <source>
        <dbReference type="ARBA" id="ARBA00022692"/>
    </source>
</evidence>
<evidence type="ECO:0000313" key="17">
    <source>
        <dbReference type="EMBL" id="SES93869.1"/>
    </source>
</evidence>
<dbReference type="EC" id="2.7.13.3" evidence="3"/>
<dbReference type="Gene3D" id="1.10.287.130">
    <property type="match status" value="1"/>
</dbReference>
<dbReference type="PROSITE" id="PS50885">
    <property type="entry name" value="HAMP"/>
    <property type="match status" value="1"/>
</dbReference>
<dbReference type="InterPro" id="IPR050398">
    <property type="entry name" value="HssS/ArlS-like"/>
</dbReference>
<dbReference type="PANTHER" id="PTHR45528">
    <property type="entry name" value="SENSOR HISTIDINE KINASE CPXA"/>
    <property type="match status" value="1"/>
</dbReference>
<dbReference type="InterPro" id="IPR005467">
    <property type="entry name" value="His_kinase_dom"/>
</dbReference>
<dbReference type="InterPro" id="IPR003594">
    <property type="entry name" value="HATPase_dom"/>
</dbReference>
<dbReference type="Pfam" id="PF00672">
    <property type="entry name" value="HAMP"/>
    <property type="match status" value="1"/>
</dbReference>
<protein>
    <recommendedName>
        <fullName evidence="3">histidine kinase</fullName>
        <ecNumber evidence="3">2.7.13.3</ecNumber>
    </recommendedName>
</protein>
<dbReference type="AlphaFoldDB" id="A0A1I0AJM2"/>
<accession>A0A1I0AJM2</accession>
<dbReference type="Proteomes" id="UP000199308">
    <property type="component" value="Unassembled WGS sequence"/>
</dbReference>
<gene>
    <name evidence="17" type="ORF">SAMN05660429_00713</name>
</gene>
<dbReference type="InterPro" id="IPR003660">
    <property type="entry name" value="HAMP_dom"/>
</dbReference>
<dbReference type="PROSITE" id="PS50109">
    <property type="entry name" value="HIS_KIN"/>
    <property type="match status" value="1"/>
</dbReference>
<evidence type="ECO:0000256" key="1">
    <source>
        <dbReference type="ARBA" id="ARBA00000085"/>
    </source>
</evidence>
<dbReference type="CDD" id="cd00082">
    <property type="entry name" value="HisKA"/>
    <property type="match status" value="1"/>
</dbReference>
<dbReference type="Pfam" id="PF02518">
    <property type="entry name" value="HATPase_c"/>
    <property type="match status" value="1"/>
</dbReference>
<evidence type="ECO:0000256" key="4">
    <source>
        <dbReference type="ARBA" id="ARBA00022475"/>
    </source>
</evidence>
<evidence type="ECO:0000313" key="18">
    <source>
        <dbReference type="Proteomes" id="UP000199308"/>
    </source>
</evidence>
<dbReference type="STRING" id="349064.SAMN05660429_00713"/>
<dbReference type="CDD" id="cd06225">
    <property type="entry name" value="HAMP"/>
    <property type="match status" value="1"/>
</dbReference>
<dbReference type="SMART" id="SM00387">
    <property type="entry name" value="HATPase_c"/>
    <property type="match status" value="1"/>
</dbReference>
<evidence type="ECO:0000259" key="16">
    <source>
        <dbReference type="PROSITE" id="PS50885"/>
    </source>
</evidence>
<dbReference type="SUPFAM" id="SSF55874">
    <property type="entry name" value="ATPase domain of HSP90 chaperone/DNA topoisomerase II/histidine kinase"/>
    <property type="match status" value="1"/>
</dbReference>
<dbReference type="InterPro" id="IPR036890">
    <property type="entry name" value="HATPase_C_sf"/>
</dbReference>
<feature type="transmembrane region" description="Helical" evidence="14">
    <location>
        <begin position="6"/>
        <end position="29"/>
    </location>
</feature>
<evidence type="ECO:0000256" key="10">
    <source>
        <dbReference type="ARBA" id="ARBA00022840"/>
    </source>
</evidence>
<dbReference type="PRINTS" id="PR00344">
    <property type="entry name" value="BCTRLSENSOR"/>
</dbReference>
<sequence length="484" mass="54350">MSLYQRLAIALCLVFLLVASVFYITFIFVDKNLRDQGQQQLHLSLAASLVRDNPVLQNSQWDAIGLKNLFHTQMVLGPAFEFYLLDADGNVVTHSYDDSLIMHSSVDLYPIKALTQNLQPLPIYGRDPRSDEPKIFSAAPIFHGSQLSGYVYVIVAGQQYQKVLEHLSYSSHTTMLATLIVIALLLLFGVMLALFRSITRPIKQLANNMQQLAMADFDIDSVPLMPWRKNSSNEIDQLGLVYNDMAERIHSQISQLQHNDQERKNMLSQISHDLRTPLASMQGYVELMLLDEGMEKDKQQRYLKTVYGNTQQLNQLIHQIFELAYLEAGHVTVNEEGFNLIELLYDVKAKFAPSLENKNIRLNISPESGQIVLTSDIAKLERVLTNLIENAIRHSDSGSEILLAATAASTVSIVLTDFGTGIPPQDIDYIFEPRYRASNAVDCKEKHFGLGLAITKQLVQLLGGQLSVSSEMGKGTQFTLVFTR</sequence>
<dbReference type="SUPFAM" id="SSF47384">
    <property type="entry name" value="Homodimeric domain of signal transducing histidine kinase"/>
    <property type="match status" value="1"/>
</dbReference>
<evidence type="ECO:0000259" key="15">
    <source>
        <dbReference type="PROSITE" id="PS50109"/>
    </source>
</evidence>
<keyword evidence="12" id="KW-0902">Two-component regulatory system</keyword>
<dbReference type="Pfam" id="PF00512">
    <property type="entry name" value="HisKA"/>
    <property type="match status" value="1"/>
</dbReference>
<comment type="subcellular location">
    <subcellularLocation>
        <location evidence="2">Cell membrane</location>
        <topology evidence="2">Multi-pass membrane protein</topology>
    </subcellularLocation>
</comment>
<dbReference type="InterPro" id="IPR036097">
    <property type="entry name" value="HisK_dim/P_sf"/>
</dbReference>
<dbReference type="PANTHER" id="PTHR45528:SF1">
    <property type="entry name" value="SENSOR HISTIDINE KINASE CPXA"/>
    <property type="match status" value="1"/>
</dbReference>
<keyword evidence="10" id="KW-0067">ATP-binding</keyword>
<dbReference type="CDD" id="cd00075">
    <property type="entry name" value="HATPase"/>
    <property type="match status" value="1"/>
</dbReference>
<evidence type="ECO:0000256" key="13">
    <source>
        <dbReference type="ARBA" id="ARBA00023136"/>
    </source>
</evidence>
<evidence type="ECO:0000256" key="5">
    <source>
        <dbReference type="ARBA" id="ARBA00022553"/>
    </source>
</evidence>
<dbReference type="GO" id="GO:0005886">
    <property type="term" value="C:plasma membrane"/>
    <property type="evidence" value="ECO:0007669"/>
    <property type="project" value="UniProtKB-SubCell"/>
</dbReference>
<keyword evidence="9 17" id="KW-0418">Kinase</keyword>
<dbReference type="SUPFAM" id="SSF158472">
    <property type="entry name" value="HAMP domain-like"/>
    <property type="match status" value="1"/>
</dbReference>
<evidence type="ECO:0000256" key="2">
    <source>
        <dbReference type="ARBA" id="ARBA00004651"/>
    </source>
</evidence>
<keyword evidence="7 14" id="KW-0812">Transmembrane</keyword>
<dbReference type="RefSeq" id="WP_093327743.1">
    <property type="nucleotide sequence ID" value="NZ_AP027363.1"/>
</dbReference>
<keyword evidence="11 14" id="KW-1133">Transmembrane helix</keyword>
<dbReference type="OrthoDB" id="9804645at2"/>
<organism evidence="17 18">
    <name type="scientific">Thalassotalea agarivorans</name>
    <name type="common">Thalassomonas agarivorans</name>
    <dbReference type="NCBI Taxonomy" id="349064"/>
    <lineage>
        <taxon>Bacteria</taxon>
        <taxon>Pseudomonadati</taxon>
        <taxon>Pseudomonadota</taxon>
        <taxon>Gammaproteobacteria</taxon>
        <taxon>Alteromonadales</taxon>
        <taxon>Colwelliaceae</taxon>
        <taxon>Thalassotalea</taxon>
    </lineage>
</organism>
<evidence type="ECO:0000256" key="12">
    <source>
        <dbReference type="ARBA" id="ARBA00023012"/>
    </source>
</evidence>
<dbReference type="SMART" id="SM00388">
    <property type="entry name" value="HisKA"/>
    <property type="match status" value="1"/>
</dbReference>
<dbReference type="Gene3D" id="6.10.340.10">
    <property type="match status" value="1"/>
</dbReference>
<evidence type="ECO:0000256" key="6">
    <source>
        <dbReference type="ARBA" id="ARBA00022679"/>
    </source>
</evidence>
<dbReference type="GO" id="GO:0000155">
    <property type="term" value="F:phosphorelay sensor kinase activity"/>
    <property type="evidence" value="ECO:0007669"/>
    <property type="project" value="InterPro"/>
</dbReference>
<feature type="domain" description="HAMP" evidence="16">
    <location>
        <begin position="196"/>
        <end position="254"/>
    </location>
</feature>
<keyword evidence="8" id="KW-0547">Nucleotide-binding</keyword>
<name>A0A1I0AJM2_THASX</name>
<keyword evidence="4" id="KW-1003">Cell membrane</keyword>
<evidence type="ECO:0000256" key="3">
    <source>
        <dbReference type="ARBA" id="ARBA00012438"/>
    </source>
</evidence>
<feature type="domain" description="Histidine kinase" evidence="15">
    <location>
        <begin position="269"/>
        <end position="484"/>
    </location>
</feature>
<dbReference type="InterPro" id="IPR004358">
    <property type="entry name" value="Sig_transdc_His_kin-like_C"/>
</dbReference>
<proteinExistence type="predicted"/>
<keyword evidence="6" id="KW-0808">Transferase</keyword>
<evidence type="ECO:0000256" key="8">
    <source>
        <dbReference type="ARBA" id="ARBA00022741"/>
    </source>
</evidence>
<evidence type="ECO:0000256" key="9">
    <source>
        <dbReference type="ARBA" id="ARBA00022777"/>
    </source>
</evidence>
<comment type="catalytic activity">
    <reaction evidence="1">
        <text>ATP + protein L-histidine = ADP + protein N-phospho-L-histidine.</text>
        <dbReference type="EC" id="2.7.13.3"/>
    </reaction>
</comment>
<keyword evidence="13 14" id="KW-0472">Membrane</keyword>
<reference evidence="17 18" key="1">
    <citation type="submission" date="2016-10" db="EMBL/GenBank/DDBJ databases">
        <authorList>
            <person name="de Groot N.N."/>
        </authorList>
    </citation>
    <scope>NUCLEOTIDE SEQUENCE [LARGE SCALE GENOMIC DNA]</scope>
    <source>
        <strain evidence="17 18">DSM 19706</strain>
    </source>
</reference>
<dbReference type="EMBL" id="FOHK01000003">
    <property type="protein sequence ID" value="SES93869.1"/>
    <property type="molecule type" value="Genomic_DNA"/>
</dbReference>
<keyword evidence="5" id="KW-0597">Phosphoprotein</keyword>
<dbReference type="SMART" id="SM00304">
    <property type="entry name" value="HAMP"/>
    <property type="match status" value="1"/>
</dbReference>
<evidence type="ECO:0000256" key="14">
    <source>
        <dbReference type="SAM" id="Phobius"/>
    </source>
</evidence>
<evidence type="ECO:0000256" key="11">
    <source>
        <dbReference type="ARBA" id="ARBA00022989"/>
    </source>
</evidence>
<keyword evidence="18" id="KW-1185">Reference proteome</keyword>
<dbReference type="GO" id="GO:0005524">
    <property type="term" value="F:ATP binding"/>
    <property type="evidence" value="ECO:0007669"/>
    <property type="project" value="UniProtKB-KW"/>
</dbReference>